<keyword evidence="3" id="KW-0472">Membrane</keyword>
<keyword evidence="3" id="KW-1133">Transmembrane helix</keyword>
<feature type="transmembrane region" description="Helical" evidence="3">
    <location>
        <begin position="25"/>
        <end position="45"/>
    </location>
</feature>
<organism evidence="5 6">
    <name type="scientific">Sedimentibacter hydroxybenzoicus DSM 7310</name>
    <dbReference type="NCBI Taxonomy" id="1123245"/>
    <lineage>
        <taxon>Bacteria</taxon>
        <taxon>Bacillati</taxon>
        <taxon>Bacillota</taxon>
        <taxon>Tissierellia</taxon>
        <taxon>Sedimentibacter</taxon>
    </lineage>
</organism>
<keyword evidence="1" id="KW-0479">Metal-binding</keyword>
<dbReference type="InterPro" id="IPR029052">
    <property type="entry name" value="Metallo-depent_PP-like"/>
</dbReference>
<dbReference type="Proteomes" id="UP000611629">
    <property type="component" value="Unassembled WGS sequence"/>
</dbReference>
<dbReference type="InterPro" id="IPR051158">
    <property type="entry name" value="Metallophosphoesterase_sf"/>
</dbReference>
<dbReference type="AlphaFoldDB" id="A0A974GVS9"/>
<dbReference type="GO" id="GO:0009245">
    <property type="term" value="P:lipid A biosynthetic process"/>
    <property type="evidence" value="ECO:0007669"/>
    <property type="project" value="TreeGrafter"/>
</dbReference>
<dbReference type="GO" id="GO:0016020">
    <property type="term" value="C:membrane"/>
    <property type="evidence" value="ECO:0007669"/>
    <property type="project" value="GOC"/>
</dbReference>
<evidence type="ECO:0000313" key="5">
    <source>
        <dbReference type="EMBL" id="NYB73626.1"/>
    </source>
</evidence>
<evidence type="ECO:0000313" key="6">
    <source>
        <dbReference type="Proteomes" id="UP000611629"/>
    </source>
</evidence>
<evidence type="ECO:0000256" key="2">
    <source>
        <dbReference type="ARBA" id="ARBA00022801"/>
    </source>
</evidence>
<proteinExistence type="predicted"/>
<dbReference type="PANTHER" id="PTHR31302:SF31">
    <property type="entry name" value="PHOSPHODIESTERASE YAEI"/>
    <property type="match status" value="1"/>
</dbReference>
<dbReference type="EMBL" id="JACBNQ010000003">
    <property type="protein sequence ID" value="NYB73626.1"/>
    <property type="molecule type" value="Genomic_DNA"/>
</dbReference>
<keyword evidence="6" id="KW-1185">Reference proteome</keyword>
<dbReference type="GO" id="GO:0008758">
    <property type="term" value="F:UDP-2,3-diacylglucosamine hydrolase activity"/>
    <property type="evidence" value="ECO:0007669"/>
    <property type="project" value="TreeGrafter"/>
</dbReference>
<dbReference type="SUPFAM" id="SSF56300">
    <property type="entry name" value="Metallo-dependent phosphatases"/>
    <property type="match status" value="1"/>
</dbReference>
<dbReference type="InterPro" id="IPR004843">
    <property type="entry name" value="Calcineurin-like_PHP"/>
</dbReference>
<dbReference type="Pfam" id="PF00149">
    <property type="entry name" value="Metallophos"/>
    <property type="match status" value="1"/>
</dbReference>
<keyword evidence="2" id="KW-0378">Hydrolase</keyword>
<sequence>MCGGIGALLGMLLANHKTRSRKFKFVAAIGLIITLIPVIHIVHGLTLSKIIRYVEIEFSSENWPPESDGYRIAFMSDMHAITDEDMRKVATELNGRDLDLLLSGGDFLMEDDHYIGTVREIAQINTTDGIFGVEGNHDDYKKLFRAQNEYGIKPLDNSGTLIREGFYLAGVHDMYNRNPDIEEAVANANPNDFVLLLSHSPDLSMKQPTDGIDLILSGHTHAGQITFFGYPFYLLYGSLPITDYGTHFAYGFARSADDVPVFTTSGIGTFSNIPRIFTRPEVVIFTMYTIEGVD</sequence>
<reference evidence="5" key="1">
    <citation type="submission" date="2020-07" db="EMBL/GenBank/DDBJ databases">
        <title>Genomic analysis of a strain of Sedimentibacter Hydroxybenzoicus DSM7310.</title>
        <authorList>
            <person name="Ma S."/>
        </authorList>
    </citation>
    <scope>NUCLEOTIDE SEQUENCE</scope>
    <source>
        <strain evidence="5">DSM 7310</strain>
    </source>
</reference>
<name>A0A974GVS9_SEDHY</name>
<evidence type="ECO:0000259" key="4">
    <source>
        <dbReference type="Pfam" id="PF00149"/>
    </source>
</evidence>
<keyword evidence="3" id="KW-0812">Transmembrane</keyword>
<gene>
    <name evidence="5" type="ORF">HZF24_05670</name>
</gene>
<evidence type="ECO:0000256" key="3">
    <source>
        <dbReference type="SAM" id="Phobius"/>
    </source>
</evidence>
<dbReference type="PANTHER" id="PTHR31302">
    <property type="entry name" value="TRANSMEMBRANE PROTEIN WITH METALLOPHOSPHOESTERASE DOMAIN-RELATED"/>
    <property type="match status" value="1"/>
</dbReference>
<evidence type="ECO:0000256" key="1">
    <source>
        <dbReference type="ARBA" id="ARBA00022723"/>
    </source>
</evidence>
<feature type="domain" description="Calcineurin-like phosphoesterase" evidence="4">
    <location>
        <begin position="71"/>
        <end position="222"/>
    </location>
</feature>
<protein>
    <submittedName>
        <fullName evidence="5">Metallophosphoesterase</fullName>
    </submittedName>
</protein>
<accession>A0A974GVS9</accession>
<comment type="caution">
    <text evidence="5">The sequence shown here is derived from an EMBL/GenBank/DDBJ whole genome shotgun (WGS) entry which is preliminary data.</text>
</comment>
<dbReference type="GO" id="GO:0046872">
    <property type="term" value="F:metal ion binding"/>
    <property type="evidence" value="ECO:0007669"/>
    <property type="project" value="UniProtKB-KW"/>
</dbReference>
<dbReference type="Gene3D" id="3.60.21.10">
    <property type="match status" value="1"/>
</dbReference>